<dbReference type="AlphaFoldDB" id="A0A6A5VXG5"/>
<name>A0A6A5VXG5_9PLEO</name>
<dbReference type="PANTHER" id="PTHR42085">
    <property type="entry name" value="F-BOX DOMAIN-CONTAINING PROTEIN"/>
    <property type="match status" value="1"/>
</dbReference>
<accession>A0A6A5VXG5</accession>
<protein>
    <submittedName>
        <fullName evidence="1">Uncharacterized protein</fullName>
    </submittedName>
</protein>
<evidence type="ECO:0000313" key="2">
    <source>
        <dbReference type="Proteomes" id="UP000800036"/>
    </source>
</evidence>
<dbReference type="OrthoDB" id="4790878at2759"/>
<dbReference type="Proteomes" id="UP000800036">
    <property type="component" value="Unassembled WGS sequence"/>
</dbReference>
<organism evidence="1 2">
    <name type="scientific">Bimuria novae-zelandiae CBS 107.79</name>
    <dbReference type="NCBI Taxonomy" id="1447943"/>
    <lineage>
        <taxon>Eukaryota</taxon>
        <taxon>Fungi</taxon>
        <taxon>Dikarya</taxon>
        <taxon>Ascomycota</taxon>
        <taxon>Pezizomycotina</taxon>
        <taxon>Dothideomycetes</taxon>
        <taxon>Pleosporomycetidae</taxon>
        <taxon>Pleosporales</taxon>
        <taxon>Massarineae</taxon>
        <taxon>Didymosphaeriaceae</taxon>
        <taxon>Bimuria</taxon>
    </lineage>
</organism>
<dbReference type="PANTHER" id="PTHR42085:SF1">
    <property type="entry name" value="F-BOX DOMAIN-CONTAINING PROTEIN"/>
    <property type="match status" value="1"/>
</dbReference>
<evidence type="ECO:0000313" key="1">
    <source>
        <dbReference type="EMBL" id="KAF1979586.1"/>
    </source>
</evidence>
<sequence length="281" mass="32219">MKNMETVTSCHQAPLLRSMPPEIRNRIYYYVITDEGNASVVQVSGVNDATARFRLYPHDPEKRRNNFGLNQLRSVCRQLHWETRGFGLRNNTLHFDTVTHPKGCAASCVAFLDHCSHTHLAAISRIKILDVCGTPLIPYRKRSPWDTSTGRWDFPLFDVEAIFELAKYCAAYPNISIDVFLPRLASSGNLFDINLAASALLLAVRKRRMEFPSAPDDVDVPVQAMARVWEGYAEDVEPLPVNLRFFTDYKLSLEEIECIKEDLPRWKDFVTQVETWQKHGM</sequence>
<gene>
    <name evidence="1" type="ORF">BU23DRAFT_101004</name>
</gene>
<keyword evidence="2" id="KW-1185">Reference proteome</keyword>
<proteinExistence type="predicted"/>
<dbReference type="InterPro" id="IPR038883">
    <property type="entry name" value="AN11006-like"/>
</dbReference>
<dbReference type="EMBL" id="ML976657">
    <property type="protein sequence ID" value="KAF1979586.1"/>
    <property type="molecule type" value="Genomic_DNA"/>
</dbReference>
<reference evidence="1" key="1">
    <citation type="journal article" date="2020" name="Stud. Mycol.">
        <title>101 Dothideomycetes genomes: a test case for predicting lifestyles and emergence of pathogens.</title>
        <authorList>
            <person name="Haridas S."/>
            <person name="Albert R."/>
            <person name="Binder M."/>
            <person name="Bloem J."/>
            <person name="Labutti K."/>
            <person name="Salamov A."/>
            <person name="Andreopoulos B."/>
            <person name="Baker S."/>
            <person name="Barry K."/>
            <person name="Bills G."/>
            <person name="Bluhm B."/>
            <person name="Cannon C."/>
            <person name="Castanera R."/>
            <person name="Culley D."/>
            <person name="Daum C."/>
            <person name="Ezra D."/>
            <person name="Gonzalez J."/>
            <person name="Henrissat B."/>
            <person name="Kuo A."/>
            <person name="Liang C."/>
            <person name="Lipzen A."/>
            <person name="Lutzoni F."/>
            <person name="Magnuson J."/>
            <person name="Mondo S."/>
            <person name="Nolan M."/>
            <person name="Ohm R."/>
            <person name="Pangilinan J."/>
            <person name="Park H.-J."/>
            <person name="Ramirez L."/>
            <person name="Alfaro M."/>
            <person name="Sun H."/>
            <person name="Tritt A."/>
            <person name="Yoshinaga Y."/>
            <person name="Zwiers L.-H."/>
            <person name="Turgeon B."/>
            <person name="Goodwin S."/>
            <person name="Spatafora J."/>
            <person name="Crous P."/>
            <person name="Grigoriev I."/>
        </authorList>
    </citation>
    <scope>NUCLEOTIDE SEQUENCE</scope>
    <source>
        <strain evidence="1">CBS 107.79</strain>
    </source>
</reference>